<dbReference type="PANTHER" id="PTHR48475">
    <property type="entry name" value="RIBONUCLEASE H"/>
    <property type="match status" value="1"/>
</dbReference>
<evidence type="ECO:0000313" key="9">
    <source>
        <dbReference type="Proteomes" id="UP001151760"/>
    </source>
</evidence>
<dbReference type="SUPFAM" id="SSF56672">
    <property type="entry name" value="DNA/RNA polymerases"/>
    <property type="match status" value="1"/>
</dbReference>
<gene>
    <name evidence="8" type="ORF">Tco_1019840</name>
</gene>
<sequence length="200" mass="22238">MDPGGRGSFSADEEADNIPSIINTAFSEGDTVCIPSSGKQGCLSSTADRSKRKTMPAQFQYVSRTLNDAEKNYSPLEKLALSLVNMTRRLRRYFEAHPVKVITDQPIKNILSRTEASGKLAKYAVEIGTYKISFLPRNAIKGQVLADFLSDAPDGEAEEEYFRMPEVPPEVDDTEVWTLFHRDGAASLTAQEQLSDLWLE</sequence>
<accession>A0ABQ5FYB6</accession>
<keyword evidence="4" id="KW-0255">Endonuclease</keyword>
<keyword evidence="3" id="KW-0540">Nuclease</keyword>
<dbReference type="EMBL" id="BQNB010017892">
    <property type="protein sequence ID" value="GJT68360.1"/>
    <property type="molecule type" value="Genomic_DNA"/>
</dbReference>
<dbReference type="Pfam" id="PF17917">
    <property type="entry name" value="RT_RNaseH"/>
    <property type="match status" value="1"/>
</dbReference>
<keyword evidence="6 8" id="KW-0695">RNA-directed DNA polymerase</keyword>
<dbReference type="InterPro" id="IPR041373">
    <property type="entry name" value="RT_RNaseH"/>
</dbReference>
<evidence type="ECO:0000256" key="5">
    <source>
        <dbReference type="ARBA" id="ARBA00022801"/>
    </source>
</evidence>
<reference evidence="8" key="2">
    <citation type="submission" date="2022-01" db="EMBL/GenBank/DDBJ databases">
        <authorList>
            <person name="Yamashiro T."/>
            <person name="Shiraishi A."/>
            <person name="Satake H."/>
            <person name="Nakayama K."/>
        </authorList>
    </citation>
    <scope>NUCLEOTIDE SEQUENCE</scope>
</reference>
<evidence type="ECO:0000256" key="4">
    <source>
        <dbReference type="ARBA" id="ARBA00022759"/>
    </source>
</evidence>
<keyword evidence="9" id="KW-1185">Reference proteome</keyword>
<evidence type="ECO:0000256" key="2">
    <source>
        <dbReference type="ARBA" id="ARBA00022695"/>
    </source>
</evidence>
<evidence type="ECO:0000313" key="8">
    <source>
        <dbReference type="EMBL" id="GJT68360.1"/>
    </source>
</evidence>
<organism evidence="8 9">
    <name type="scientific">Tanacetum coccineum</name>
    <dbReference type="NCBI Taxonomy" id="301880"/>
    <lineage>
        <taxon>Eukaryota</taxon>
        <taxon>Viridiplantae</taxon>
        <taxon>Streptophyta</taxon>
        <taxon>Embryophyta</taxon>
        <taxon>Tracheophyta</taxon>
        <taxon>Spermatophyta</taxon>
        <taxon>Magnoliopsida</taxon>
        <taxon>eudicotyledons</taxon>
        <taxon>Gunneridae</taxon>
        <taxon>Pentapetalae</taxon>
        <taxon>asterids</taxon>
        <taxon>campanulids</taxon>
        <taxon>Asterales</taxon>
        <taxon>Asteraceae</taxon>
        <taxon>Asteroideae</taxon>
        <taxon>Anthemideae</taxon>
        <taxon>Anthemidinae</taxon>
        <taxon>Tanacetum</taxon>
    </lineage>
</organism>
<comment type="caution">
    <text evidence="8">The sequence shown here is derived from an EMBL/GenBank/DDBJ whole genome shotgun (WGS) entry which is preliminary data.</text>
</comment>
<reference evidence="8" key="1">
    <citation type="journal article" date="2022" name="Int. J. Mol. Sci.">
        <title>Draft Genome of Tanacetum Coccineum: Genomic Comparison of Closely Related Tanacetum-Family Plants.</title>
        <authorList>
            <person name="Yamashiro T."/>
            <person name="Shiraishi A."/>
            <person name="Nakayama K."/>
            <person name="Satake H."/>
        </authorList>
    </citation>
    <scope>NUCLEOTIDE SEQUENCE</scope>
</reference>
<feature type="domain" description="Reverse transcriptase RNase H-like" evidence="7">
    <location>
        <begin position="60"/>
        <end position="130"/>
    </location>
</feature>
<keyword evidence="1" id="KW-0808">Transferase</keyword>
<name>A0ABQ5FYB6_9ASTR</name>
<evidence type="ECO:0000259" key="7">
    <source>
        <dbReference type="Pfam" id="PF17917"/>
    </source>
</evidence>
<evidence type="ECO:0000256" key="1">
    <source>
        <dbReference type="ARBA" id="ARBA00022679"/>
    </source>
</evidence>
<dbReference type="InterPro" id="IPR043502">
    <property type="entry name" value="DNA/RNA_pol_sf"/>
</dbReference>
<evidence type="ECO:0000256" key="6">
    <source>
        <dbReference type="ARBA" id="ARBA00022918"/>
    </source>
</evidence>
<dbReference type="GO" id="GO:0003964">
    <property type="term" value="F:RNA-directed DNA polymerase activity"/>
    <property type="evidence" value="ECO:0007669"/>
    <property type="project" value="UniProtKB-KW"/>
</dbReference>
<dbReference type="Proteomes" id="UP001151760">
    <property type="component" value="Unassembled WGS sequence"/>
</dbReference>
<protein>
    <submittedName>
        <fullName evidence="8">Reverse transcriptase domain-containing protein</fullName>
    </submittedName>
</protein>
<evidence type="ECO:0000256" key="3">
    <source>
        <dbReference type="ARBA" id="ARBA00022722"/>
    </source>
</evidence>
<dbReference type="PANTHER" id="PTHR48475:SF2">
    <property type="entry name" value="RIBONUCLEASE H"/>
    <property type="match status" value="1"/>
</dbReference>
<keyword evidence="5" id="KW-0378">Hydrolase</keyword>
<proteinExistence type="predicted"/>
<keyword evidence="2" id="KW-0548">Nucleotidyltransferase</keyword>